<dbReference type="PRINTS" id="PR00679">
    <property type="entry name" value="PROHIBITIN"/>
</dbReference>
<evidence type="ECO:0000256" key="2">
    <source>
        <dbReference type="SAM" id="MobiDB-lite"/>
    </source>
</evidence>
<feature type="domain" description="Band 7" evidence="4">
    <location>
        <begin position="92"/>
        <end position="272"/>
    </location>
</feature>
<keyword evidence="3" id="KW-1133">Transmembrane helix</keyword>
<dbReference type="GO" id="GO:0016020">
    <property type="term" value="C:membrane"/>
    <property type="evidence" value="ECO:0007669"/>
    <property type="project" value="InterPro"/>
</dbReference>
<sequence>MRRSRWPPRLVCLAESCHGLTRWCPATALRWLFRVAGTLRGKVRFLPTRCGVSLYETDQREIYEMELTTFKLKAIGVAMAFLILTSGIVGAMAWNPVDEGNVGVVTEWGDATGEVIQPGANWITPVKNDVVTLSTRQQAYTMTSNPGEGAKEYADPIVVKTADGVEATFDVTVRYQLPNDPEAVTDFYTDYRTLENAEKRMIRTTLAKQMLVTTGSMPTSEVYTSQGQTEITMDAREQLEEKFSETGLVLDSVQITKVNFPESYERSITEKEVAQQRELKAEAEVEVAKQEARAEIEKARGEAEANRIVAESVRNNPELIQIRYIEAIKNSDGKTIYLPSDETPTLVKDTNDEDE</sequence>
<dbReference type="InterPro" id="IPR001107">
    <property type="entry name" value="Band_7"/>
</dbReference>
<evidence type="ECO:0000259" key="4">
    <source>
        <dbReference type="SMART" id="SM00244"/>
    </source>
</evidence>
<dbReference type="Gene3D" id="3.30.479.30">
    <property type="entry name" value="Band 7 domain"/>
    <property type="match status" value="1"/>
</dbReference>
<dbReference type="InterPro" id="IPR036013">
    <property type="entry name" value="Band_7/SPFH_dom_sf"/>
</dbReference>
<dbReference type="Proteomes" id="UP000828061">
    <property type="component" value="Segment"/>
</dbReference>
<dbReference type="PANTHER" id="PTHR23222:SF0">
    <property type="entry name" value="PROHIBITIN 1"/>
    <property type="match status" value="1"/>
</dbReference>
<keyword evidence="3" id="KW-0472">Membrane</keyword>
<accession>A0AAE8XS48</accession>
<dbReference type="SMART" id="SM00244">
    <property type="entry name" value="PHB"/>
    <property type="match status" value="1"/>
</dbReference>
<dbReference type="InterPro" id="IPR000163">
    <property type="entry name" value="Prohibitin"/>
</dbReference>
<dbReference type="EMBL" id="MZ334492">
    <property type="protein sequence ID" value="UBF19152.1"/>
    <property type="molecule type" value="Genomic_DNA"/>
</dbReference>
<name>A0AAE8XS48_9CAUD</name>
<dbReference type="CDD" id="cd03401">
    <property type="entry name" value="SPFH_prohibitin"/>
    <property type="match status" value="1"/>
</dbReference>
<evidence type="ECO:0000313" key="6">
    <source>
        <dbReference type="Proteomes" id="UP000828061"/>
    </source>
</evidence>
<feature type="coiled-coil region" evidence="1">
    <location>
        <begin position="266"/>
        <end position="309"/>
    </location>
</feature>
<feature type="region of interest" description="Disordered" evidence="2">
    <location>
        <begin position="334"/>
        <end position="355"/>
    </location>
</feature>
<dbReference type="PANTHER" id="PTHR23222">
    <property type="entry name" value="PROHIBITIN"/>
    <property type="match status" value="1"/>
</dbReference>
<reference evidence="5" key="1">
    <citation type="submission" date="2021-05" db="EMBL/GenBank/DDBJ databases">
        <title>Diversity, taxonomy and evolution of archaeal viruses of the class Caudoviricetes.</title>
        <authorList>
            <person name="Liu Y."/>
            <person name="Demina T.A."/>
            <person name="Roux S."/>
            <person name="Aiewsakun P."/>
            <person name="Kazlauskas D."/>
            <person name="Simmonds P."/>
            <person name="Prangishvili D."/>
            <person name="Oksanen H.M."/>
            <person name="Krupovic M."/>
        </authorList>
    </citation>
    <scope>NUCLEOTIDE SEQUENCE</scope>
    <source>
        <strain evidence="5">HRTV-14/2</strain>
    </source>
</reference>
<evidence type="ECO:0000256" key="3">
    <source>
        <dbReference type="SAM" id="Phobius"/>
    </source>
</evidence>
<protein>
    <submittedName>
        <fullName evidence="5">SPFH superfamily protein</fullName>
    </submittedName>
</protein>
<proteinExistence type="predicted"/>
<organism evidence="5 6">
    <name type="scientific">Halorubrum phage HRTV-14</name>
    <dbReference type="NCBI Taxonomy" id="2877994"/>
    <lineage>
        <taxon>Viruses</taxon>
        <taxon>Duplodnaviria</taxon>
        <taxon>Heunggongvirae</taxon>
        <taxon>Uroviricota</taxon>
        <taxon>Caudoviricetes</taxon>
        <taxon>Thumleimavirales</taxon>
        <taxon>Hafunaviridae</taxon>
        <taxon>Haloferacalesvirus</taxon>
        <taxon>Haloferacalesvirus hv8</taxon>
    </lineage>
</organism>
<evidence type="ECO:0000256" key="1">
    <source>
        <dbReference type="SAM" id="Coils"/>
    </source>
</evidence>
<keyword evidence="1" id="KW-0175">Coiled coil</keyword>
<feature type="transmembrane region" description="Helical" evidence="3">
    <location>
        <begin position="74"/>
        <end position="94"/>
    </location>
</feature>
<gene>
    <name evidence="5" type="ORF">HRTV-14_gp79</name>
</gene>
<keyword evidence="3" id="KW-0812">Transmembrane</keyword>
<evidence type="ECO:0000313" key="5">
    <source>
        <dbReference type="EMBL" id="UBF19152.1"/>
    </source>
</evidence>
<dbReference type="SUPFAM" id="SSF117892">
    <property type="entry name" value="Band 7/SPFH domain"/>
    <property type="match status" value="1"/>
</dbReference>
<dbReference type="Pfam" id="PF01145">
    <property type="entry name" value="Band_7"/>
    <property type="match status" value="1"/>
</dbReference>